<evidence type="ECO:0000313" key="3">
    <source>
        <dbReference type="Proteomes" id="UP000248857"/>
    </source>
</evidence>
<dbReference type="Proteomes" id="UP000248857">
    <property type="component" value="Unassembled WGS sequence"/>
</dbReference>
<dbReference type="OrthoDB" id="428263at2"/>
<accession>A0A2W1J7Y7</accession>
<feature type="transmembrane region" description="Helical" evidence="1">
    <location>
        <begin position="138"/>
        <end position="158"/>
    </location>
</feature>
<dbReference type="EMBL" id="PQWO01000034">
    <property type="protein sequence ID" value="PZD70549.1"/>
    <property type="molecule type" value="Genomic_DNA"/>
</dbReference>
<proteinExistence type="predicted"/>
<evidence type="ECO:0000313" key="2">
    <source>
        <dbReference type="EMBL" id="PZD70549.1"/>
    </source>
</evidence>
<name>A0A2W1J7Y7_9CYAN</name>
<keyword evidence="1" id="KW-0472">Membrane</keyword>
<sequence length="163" mass="17737">MSNQLLFSVKLFSVLGCGLVAGMFFAFSTFVMLALGQRPPSEGIAVMQAINVTVINPWFMIAFLGTAATCLFLAATSLFQWQQPGSIYLLVGSLLYLVGTLLVTIGFNVPMNDALAIVEPHNPDAADLWSRYLTNWTFWNHIRTAAALAATASLTLAFRVTQL</sequence>
<keyword evidence="1" id="KW-0812">Transmembrane</keyword>
<keyword evidence="1" id="KW-1133">Transmembrane helix</keyword>
<dbReference type="InterPro" id="IPR013901">
    <property type="entry name" value="Anthrone_oxy"/>
</dbReference>
<reference evidence="2 3" key="1">
    <citation type="journal article" date="2018" name="Sci. Rep.">
        <title>A novel species of the marine cyanobacterium Acaryochloris with a unique pigment content and lifestyle.</title>
        <authorList>
            <person name="Partensky F."/>
            <person name="Six C."/>
            <person name="Ratin M."/>
            <person name="Garczarek L."/>
            <person name="Vaulot D."/>
            <person name="Probert I."/>
            <person name="Calteau A."/>
            <person name="Gourvil P."/>
            <person name="Marie D."/>
            <person name="Grebert T."/>
            <person name="Bouchier C."/>
            <person name="Le Panse S."/>
            <person name="Gachenot M."/>
            <person name="Rodriguez F."/>
            <person name="Garrido J.L."/>
        </authorList>
    </citation>
    <scope>NUCLEOTIDE SEQUENCE [LARGE SCALE GENOMIC DNA]</scope>
    <source>
        <strain evidence="2 3">RCC1774</strain>
    </source>
</reference>
<dbReference type="AlphaFoldDB" id="A0A2W1J7Y7"/>
<evidence type="ECO:0008006" key="4">
    <source>
        <dbReference type="Google" id="ProtNLM"/>
    </source>
</evidence>
<gene>
    <name evidence="2" type="ORF">C1752_10978</name>
</gene>
<dbReference type="Pfam" id="PF08592">
    <property type="entry name" value="Anthrone_oxy"/>
    <property type="match status" value="1"/>
</dbReference>
<protein>
    <recommendedName>
        <fullName evidence="4">DUF1772 domain-containing protein</fullName>
    </recommendedName>
</protein>
<feature type="transmembrane region" description="Helical" evidence="1">
    <location>
        <begin position="55"/>
        <end position="75"/>
    </location>
</feature>
<evidence type="ECO:0000256" key="1">
    <source>
        <dbReference type="SAM" id="Phobius"/>
    </source>
</evidence>
<feature type="transmembrane region" description="Helical" evidence="1">
    <location>
        <begin position="87"/>
        <end position="107"/>
    </location>
</feature>
<keyword evidence="3" id="KW-1185">Reference proteome</keyword>
<comment type="caution">
    <text evidence="2">The sequence shown here is derived from an EMBL/GenBank/DDBJ whole genome shotgun (WGS) entry which is preliminary data.</text>
</comment>
<dbReference type="RefSeq" id="WP_110988936.1">
    <property type="nucleotide sequence ID" value="NZ_CAWNWM010000034.1"/>
</dbReference>
<feature type="transmembrane region" description="Helical" evidence="1">
    <location>
        <begin position="12"/>
        <end position="35"/>
    </location>
</feature>
<organism evidence="2 3">
    <name type="scientific">Acaryochloris thomasi RCC1774</name>
    <dbReference type="NCBI Taxonomy" id="1764569"/>
    <lineage>
        <taxon>Bacteria</taxon>
        <taxon>Bacillati</taxon>
        <taxon>Cyanobacteriota</taxon>
        <taxon>Cyanophyceae</taxon>
        <taxon>Acaryochloridales</taxon>
        <taxon>Acaryochloridaceae</taxon>
        <taxon>Acaryochloris</taxon>
        <taxon>Acaryochloris thomasi</taxon>
    </lineage>
</organism>